<evidence type="ECO:0000256" key="5">
    <source>
        <dbReference type="SAM" id="SignalP"/>
    </source>
</evidence>
<evidence type="ECO:0000256" key="4">
    <source>
        <dbReference type="ARBA" id="ARBA00023263"/>
    </source>
</evidence>
<sequence length="338" mass="34047">MKITKWMKRSLLLAGLVSGLCFLSPAAQAANWGCTSSPDIPGTATLSAVAVDATLPVGSVIPGTERAFSFAGNCAAISGVPQGAVIITCYYGSGTEVAGMPGVYNTGVSGIGIALVNGAGQRVAGGGASCDTRNTPLGYISNTPAKTFAINMTLELVKTSATVGSGSLLRAQTVFGMGMYNTGYGLGSNADSSVSYAGNIIYKSVSCLTGITVPVRLGRIPASDFRGVGSTSAQTLFTVPVTCDTPVNVSMSMSSPVYASKPAGVIGLTPATGNAGGVGIQMLYNNLPVVFDSYFPVGAIASAGATLNVPFTARYYQSAATVTPGIANATATFTLAYQ</sequence>
<gene>
    <name evidence="8" type="ORF">IV431_18475</name>
</gene>
<reference evidence="8 9" key="1">
    <citation type="submission" date="2020-11" db="EMBL/GenBank/DDBJ databases">
        <title>Taxonomic investigation of Rahnella spp.</title>
        <authorList>
            <person name="Lee S.D."/>
        </authorList>
    </citation>
    <scope>NUCLEOTIDE SEQUENCE [LARGE SCALE GENOMIC DNA]</scope>
    <source>
        <strain evidence="8 9">SAP-10</strain>
    </source>
</reference>
<dbReference type="InterPro" id="IPR050263">
    <property type="entry name" value="Bact_Fimbrial_Adh_Pro"/>
</dbReference>
<feature type="chain" id="PRO_5046423520" evidence="5">
    <location>
        <begin position="30"/>
        <end position="338"/>
    </location>
</feature>
<comment type="similarity">
    <text evidence="2">Belongs to the fimbrial protein family.</text>
</comment>
<evidence type="ECO:0000256" key="2">
    <source>
        <dbReference type="ARBA" id="ARBA00006671"/>
    </source>
</evidence>
<dbReference type="SUPFAM" id="SSF49401">
    <property type="entry name" value="Bacterial adhesins"/>
    <property type="match status" value="1"/>
</dbReference>
<dbReference type="InterPro" id="IPR054160">
    <property type="entry name" value="MrkD_recept-bd"/>
</dbReference>
<evidence type="ECO:0000259" key="6">
    <source>
        <dbReference type="Pfam" id="PF00419"/>
    </source>
</evidence>
<name>A0ABS0DUM6_9GAMM</name>
<evidence type="ECO:0000313" key="9">
    <source>
        <dbReference type="Proteomes" id="UP000600307"/>
    </source>
</evidence>
<feature type="signal peptide" evidence="5">
    <location>
        <begin position="1"/>
        <end position="29"/>
    </location>
</feature>
<dbReference type="InterPro" id="IPR008966">
    <property type="entry name" value="Adhesion_dom_sf"/>
</dbReference>
<organism evidence="8 9">
    <name type="scientific">Rahnella victoriana</name>
    <dbReference type="NCBI Taxonomy" id="1510570"/>
    <lineage>
        <taxon>Bacteria</taxon>
        <taxon>Pseudomonadati</taxon>
        <taxon>Pseudomonadota</taxon>
        <taxon>Gammaproteobacteria</taxon>
        <taxon>Enterobacterales</taxon>
        <taxon>Yersiniaceae</taxon>
        <taxon>Rahnella</taxon>
    </lineage>
</organism>
<evidence type="ECO:0000259" key="7">
    <source>
        <dbReference type="Pfam" id="PF22003"/>
    </source>
</evidence>
<dbReference type="RefSeq" id="WP_119824341.1">
    <property type="nucleotide sequence ID" value="NZ_JADOBH010000004.1"/>
</dbReference>
<dbReference type="Gene3D" id="2.60.40.1090">
    <property type="entry name" value="Fimbrial-type adhesion domain"/>
    <property type="match status" value="1"/>
</dbReference>
<dbReference type="InterPro" id="IPR036937">
    <property type="entry name" value="Adhesion_dom_fimbrial_sf"/>
</dbReference>
<keyword evidence="4" id="KW-0281">Fimbrium</keyword>
<proteinExistence type="inferred from homology"/>
<keyword evidence="9" id="KW-1185">Reference proteome</keyword>
<dbReference type="PANTHER" id="PTHR33420">
    <property type="entry name" value="FIMBRIAL SUBUNIT ELFA-RELATED"/>
    <property type="match status" value="1"/>
</dbReference>
<dbReference type="Proteomes" id="UP000600307">
    <property type="component" value="Unassembled WGS sequence"/>
</dbReference>
<comment type="subcellular location">
    <subcellularLocation>
        <location evidence="1">Fimbrium</location>
    </subcellularLocation>
</comment>
<evidence type="ECO:0000256" key="3">
    <source>
        <dbReference type="ARBA" id="ARBA00022729"/>
    </source>
</evidence>
<comment type="caution">
    <text evidence="8">The sequence shown here is derived from an EMBL/GenBank/DDBJ whole genome shotgun (WGS) entry which is preliminary data.</text>
</comment>
<feature type="domain" description="Fimbrial-type adhesion" evidence="6">
    <location>
        <begin position="212"/>
        <end position="338"/>
    </location>
</feature>
<dbReference type="Pfam" id="PF00419">
    <property type="entry name" value="Fimbrial"/>
    <property type="match status" value="1"/>
</dbReference>
<keyword evidence="3 5" id="KW-0732">Signal</keyword>
<dbReference type="Gene3D" id="2.60.40.3310">
    <property type="match status" value="1"/>
</dbReference>
<dbReference type="EMBL" id="JADOBH010000004">
    <property type="protein sequence ID" value="MBF7957550.1"/>
    <property type="molecule type" value="Genomic_DNA"/>
</dbReference>
<dbReference type="Pfam" id="PF22003">
    <property type="entry name" value="MrkDrd"/>
    <property type="match status" value="1"/>
</dbReference>
<accession>A0ABS0DUM6</accession>
<evidence type="ECO:0000313" key="8">
    <source>
        <dbReference type="EMBL" id="MBF7957550.1"/>
    </source>
</evidence>
<protein>
    <submittedName>
        <fullName evidence="8">Fimbrial protein</fullName>
    </submittedName>
</protein>
<evidence type="ECO:0000256" key="1">
    <source>
        <dbReference type="ARBA" id="ARBA00004561"/>
    </source>
</evidence>
<dbReference type="PANTHER" id="PTHR33420:SF12">
    <property type="entry name" value="FIMBRIN-LIKE PROTEIN FIMI-RELATED"/>
    <property type="match status" value="1"/>
</dbReference>
<dbReference type="InterPro" id="IPR000259">
    <property type="entry name" value="Adhesion_dom_fimbrial"/>
</dbReference>
<feature type="domain" description="MrkD-like receptor binding" evidence="7">
    <location>
        <begin position="48"/>
        <end position="169"/>
    </location>
</feature>